<keyword evidence="6" id="KW-0378">Hydrolase</keyword>
<keyword evidence="6" id="KW-0540">Nuclease</keyword>
<evidence type="ECO:0000256" key="3">
    <source>
        <dbReference type="SAM" id="SignalP"/>
    </source>
</evidence>
<keyword evidence="3" id="KW-0732">Signal</keyword>
<dbReference type="Gene3D" id="3.40.570.10">
    <property type="entry name" value="Extracellular Endonuclease, subunit A"/>
    <property type="match status" value="1"/>
</dbReference>
<protein>
    <submittedName>
        <fullName evidence="6">DNA/RNA non-specific endonuclease</fullName>
    </submittedName>
</protein>
<dbReference type="SUPFAM" id="SSF54060">
    <property type="entry name" value="His-Me finger endonucleases"/>
    <property type="match status" value="1"/>
</dbReference>
<dbReference type="AlphaFoldDB" id="A0A9D1GLV9"/>
<keyword evidence="6" id="KW-0255">Endonuclease</keyword>
<feature type="active site" description="Proton acceptor" evidence="1">
    <location>
        <position position="638"/>
    </location>
</feature>
<evidence type="ECO:0000313" key="7">
    <source>
        <dbReference type="Proteomes" id="UP000886881"/>
    </source>
</evidence>
<accession>A0A9D1GLV9</accession>
<dbReference type="GO" id="GO:0016787">
    <property type="term" value="F:hydrolase activity"/>
    <property type="evidence" value="ECO:0007669"/>
    <property type="project" value="InterPro"/>
</dbReference>
<feature type="chain" id="PRO_5038602417" evidence="3">
    <location>
        <begin position="21"/>
        <end position="801"/>
    </location>
</feature>
<evidence type="ECO:0000259" key="4">
    <source>
        <dbReference type="SMART" id="SM00477"/>
    </source>
</evidence>
<proteinExistence type="predicted"/>
<feature type="domain" description="ENPP1-3/EXOG-like endonuclease/phosphodiesterase" evidence="4">
    <location>
        <begin position="572"/>
        <end position="784"/>
    </location>
</feature>
<name>A0A9D1GLV9_9BACT</name>
<evidence type="ECO:0000256" key="2">
    <source>
        <dbReference type="PIRSR" id="PIRSR640255-2"/>
    </source>
</evidence>
<dbReference type="InterPro" id="IPR020821">
    <property type="entry name" value="ENPP1-3/EXOG-like_nuc-like"/>
</dbReference>
<dbReference type="PANTHER" id="PTHR13966:SF5">
    <property type="entry name" value="ENDONUCLEASE G, MITOCHONDRIAL"/>
    <property type="match status" value="1"/>
</dbReference>
<feature type="signal peptide" evidence="3">
    <location>
        <begin position="1"/>
        <end position="20"/>
    </location>
</feature>
<dbReference type="InterPro" id="IPR001604">
    <property type="entry name" value="Endo_G_ENPP1-like_dom"/>
</dbReference>
<dbReference type="SMART" id="SM00477">
    <property type="entry name" value="NUC"/>
    <property type="match status" value="1"/>
</dbReference>
<dbReference type="InterPro" id="IPR040255">
    <property type="entry name" value="Non-specific_endonuclease"/>
</dbReference>
<comment type="caution">
    <text evidence="6">The sequence shown here is derived from an EMBL/GenBank/DDBJ whole genome shotgun (WGS) entry which is preliminary data.</text>
</comment>
<dbReference type="InterPro" id="IPR044929">
    <property type="entry name" value="DNA/RNA_non-sp_Endonuclease_sf"/>
</dbReference>
<dbReference type="SMART" id="SM00892">
    <property type="entry name" value="Endonuclease_NS"/>
    <property type="match status" value="1"/>
</dbReference>
<feature type="binding site" evidence="2">
    <location>
        <position position="670"/>
    </location>
    <ligand>
        <name>Mg(2+)</name>
        <dbReference type="ChEBI" id="CHEBI:18420"/>
        <note>catalytic</note>
    </ligand>
</feature>
<keyword evidence="2" id="KW-0479">Metal-binding</keyword>
<dbReference type="PROSITE" id="PS51257">
    <property type="entry name" value="PROKAR_LIPOPROTEIN"/>
    <property type="match status" value="1"/>
</dbReference>
<dbReference type="Proteomes" id="UP000886881">
    <property type="component" value="Unassembled WGS sequence"/>
</dbReference>
<feature type="domain" description="DNA/RNA non-specific endonuclease/pyrophosphatase/phosphodiesterase" evidence="5">
    <location>
        <begin position="571"/>
        <end position="784"/>
    </location>
</feature>
<evidence type="ECO:0000256" key="1">
    <source>
        <dbReference type="PIRSR" id="PIRSR640255-1"/>
    </source>
</evidence>
<evidence type="ECO:0000313" key="6">
    <source>
        <dbReference type="EMBL" id="HIT46548.1"/>
    </source>
</evidence>
<dbReference type="GO" id="GO:0003676">
    <property type="term" value="F:nucleic acid binding"/>
    <property type="evidence" value="ECO:0007669"/>
    <property type="project" value="InterPro"/>
</dbReference>
<dbReference type="EMBL" id="DVLC01000033">
    <property type="protein sequence ID" value="HIT46548.1"/>
    <property type="molecule type" value="Genomic_DNA"/>
</dbReference>
<dbReference type="InterPro" id="IPR044925">
    <property type="entry name" value="His-Me_finger_sf"/>
</dbReference>
<dbReference type="GO" id="GO:0046872">
    <property type="term" value="F:metal ion binding"/>
    <property type="evidence" value="ECO:0007669"/>
    <property type="project" value="UniProtKB-KW"/>
</dbReference>
<evidence type="ECO:0000259" key="5">
    <source>
        <dbReference type="SMART" id="SM00892"/>
    </source>
</evidence>
<reference evidence="6" key="1">
    <citation type="submission" date="2020-10" db="EMBL/GenBank/DDBJ databases">
        <authorList>
            <person name="Gilroy R."/>
        </authorList>
    </citation>
    <scope>NUCLEOTIDE SEQUENCE</scope>
    <source>
        <strain evidence="6">ChiHecec2B26-709</strain>
    </source>
</reference>
<gene>
    <name evidence="6" type="ORF">IAC35_01670</name>
</gene>
<dbReference type="PANTHER" id="PTHR13966">
    <property type="entry name" value="ENDONUCLEASE RELATED"/>
    <property type="match status" value="1"/>
</dbReference>
<sequence>MRTRNIYISLISLAAAASVAVGSCEKPVTPPDPDDGKTVVLTVRASVEPLDGEPSSEIKWGGQEQMVLLASDSSDDSILNGAGEDGSFVFELPSGFSGKKLTLGAFYPASAAVAGDNGNPEDYRVTLPAEQNPGEWSWDPAAELFAAARGSLTLDKNAESAGWNADFRRLVAVNHLILNGFNGEISKVEITAPANVSLAGESGVDLFSGTTGEITEGSNRITLNYSPTIASEGSANIWFCSWGAEIPAGAEISVTVNGSTGTVVSAGEDGLHLVEGSVNRLTAEFESGGEVVPPVEDELAGRWLVGAQDGDGRWVLMTSTIDGQHFDELQTDVTGDVWSLGGGNFEGEPGIEDCVWTIAPCGDGYSLRNANEGYLEIYGEKKVREATSPVELDMVRNSDGSVTISSPGNSGWGTLRYNVSAPRFTTYTSTGSSLPLVSLIPWDGETRPMIVIDEPSQTVAADATSVSFRYTTAGLSSSVNTSVDDPDGMVVTHSTASGILRVSLSQNGSEEQRQAVITLYADGVSADARITQLGKPGEGGGEGGGEIESGWLELPNPLGTEEYVKTFYAGSERNYSYGYDTDWYTSMWVAYPLYADAMGSGRSDNWAPNPDIPEREQINVWNGSYGVNYGSTIYSRGHQIANGDRNGNSSMQRQTFYATNSTPQIQDNFNGGIWNKLENAIQDLAGGRDTVYVVTGPVFQTVGGNEDVKWIEPAHDSKKAPVPNYYWKAVLKVKRSGGKVTDASAVGFWFEHRQYSDSYEKYAVSVDEIERKTGLDLFVNLPDTVEAKAETNTSWTTFRNF</sequence>
<dbReference type="GO" id="GO:0004519">
    <property type="term" value="F:endonuclease activity"/>
    <property type="evidence" value="ECO:0007669"/>
    <property type="project" value="UniProtKB-KW"/>
</dbReference>
<reference evidence="6" key="2">
    <citation type="journal article" date="2021" name="PeerJ">
        <title>Extensive microbial diversity within the chicken gut microbiome revealed by metagenomics and culture.</title>
        <authorList>
            <person name="Gilroy R."/>
            <person name="Ravi A."/>
            <person name="Getino M."/>
            <person name="Pursley I."/>
            <person name="Horton D.L."/>
            <person name="Alikhan N.F."/>
            <person name="Baker D."/>
            <person name="Gharbi K."/>
            <person name="Hall N."/>
            <person name="Watson M."/>
            <person name="Adriaenssens E.M."/>
            <person name="Foster-Nyarko E."/>
            <person name="Jarju S."/>
            <person name="Secka A."/>
            <person name="Antonio M."/>
            <person name="Oren A."/>
            <person name="Chaudhuri R.R."/>
            <person name="La Ragione R."/>
            <person name="Hildebrand F."/>
            <person name="Pallen M.J."/>
        </authorList>
    </citation>
    <scope>NUCLEOTIDE SEQUENCE</scope>
    <source>
        <strain evidence="6">ChiHecec2B26-709</strain>
    </source>
</reference>
<dbReference type="Pfam" id="PF01223">
    <property type="entry name" value="Endonuclease_NS"/>
    <property type="match status" value="1"/>
</dbReference>
<organism evidence="6 7">
    <name type="scientific">Candidatus Cryptobacteroides merdipullorum</name>
    <dbReference type="NCBI Taxonomy" id="2840771"/>
    <lineage>
        <taxon>Bacteria</taxon>
        <taxon>Pseudomonadati</taxon>
        <taxon>Bacteroidota</taxon>
        <taxon>Bacteroidia</taxon>
        <taxon>Bacteroidales</taxon>
        <taxon>Candidatus Cryptobacteroides</taxon>
    </lineage>
</organism>